<reference evidence="4" key="2">
    <citation type="submission" date="2015-01" db="EMBL/GenBank/DDBJ databases">
        <title>Evolutionary Origins and Diversification of the Mycorrhizal Mutualists.</title>
        <authorList>
            <consortium name="DOE Joint Genome Institute"/>
            <consortium name="Mycorrhizal Genomics Consortium"/>
            <person name="Kohler A."/>
            <person name="Kuo A."/>
            <person name="Nagy L.G."/>
            <person name="Floudas D."/>
            <person name="Copeland A."/>
            <person name="Barry K.W."/>
            <person name="Cichocki N."/>
            <person name="Veneault-Fourrey C."/>
            <person name="LaButti K."/>
            <person name="Lindquist E.A."/>
            <person name="Lipzen A."/>
            <person name="Lundell T."/>
            <person name="Morin E."/>
            <person name="Murat C."/>
            <person name="Riley R."/>
            <person name="Ohm R."/>
            <person name="Sun H."/>
            <person name="Tunlid A."/>
            <person name="Henrissat B."/>
            <person name="Grigoriev I.V."/>
            <person name="Hibbett D.S."/>
            <person name="Martin F."/>
        </authorList>
    </citation>
    <scope>NUCLEOTIDE SEQUENCE [LARGE SCALE GENOMIC DNA]</scope>
    <source>
        <strain evidence="4">441</strain>
    </source>
</reference>
<evidence type="ECO:0000313" key="3">
    <source>
        <dbReference type="EMBL" id="KIK28997.1"/>
    </source>
</evidence>
<dbReference type="OrthoDB" id="2686756at2759"/>
<protein>
    <submittedName>
        <fullName evidence="3">Uncharacterized protein</fullName>
    </submittedName>
</protein>
<evidence type="ECO:0000256" key="1">
    <source>
        <dbReference type="SAM" id="MobiDB-lite"/>
    </source>
</evidence>
<accession>A0A0D0A3S0</accession>
<evidence type="ECO:0000256" key="2">
    <source>
        <dbReference type="SAM" id="SignalP"/>
    </source>
</evidence>
<proteinExistence type="predicted"/>
<name>A0A0D0A3S0_9AGAM</name>
<dbReference type="EMBL" id="KN833691">
    <property type="protein sequence ID" value="KIK28997.1"/>
    <property type="molecule type" value="Genomic_DNA"/>
</dbReference>
<organism evidence="3 4">
    <name type="scientific">Pisolithus microcarpus 441</name>
    <dbReference type="NCBI Taxonomy" id="765257"/>
    <lineage>
        <taxon>Eukaryota</taxon>
        <taxon>Fungi</taxon>
        <taxon>Dikarya</taxon>
        <taxon>Basidiomycota</taxon>
        <taxon>Agaricomycotina</taxon>
        <taxon>Agaricomycetes</taxon>
        <taxon>Agaricomycetidae</taxon>
        <taxon>Boletales</taxon>
        <taxon>Sclerodermatineae</taxon>
        <taxon>Pisolithaceae</taxon>
        <taxon>Pisolithus</taxon>
    </lineage>
</organism>
<feature type="chain" id="PRO_5002223925" evidence="2">
    <location>
        <begin position="23"/>
        <end position="130"/>
    </location>
</feature>
<reference evidence="3 4" key="1">
    <citation type="submission" date="2014-04" db="EMBL/GenBank/DDBJ databases">
        <authorList>
            <consortium name="DOE Joint Genome Institute"/>
            <person name="Kuo A."/>
            <person name="Kohler A."/>
            <person name="Costa M.D."/>
            <person name="Nagy L.G."/>
            <person name="Floudas D."/>
            <person name="Copeland A."/>
            <person name="Barry K.W."/>
            <person name="Cichocki N."/>
            <person name="Veneault-Fourrey C."/>
            <person name="LaButti K."/>
            <person name="Lindquist E.A."/>
            <person name="Lipzen A."/>
            <person name="Lundell T."/>
            <person name="Morin E."/>
            <person name="Murat C."/>
            <person name="Sun H."/>
            <person name="Tunlid A."/>
            <person name="Henrissat B."/>
            <person name="Grigoriev I.V."/>
            <person name="Hibbett D.S."/>
            <person name="Martin F."/>
            <person name="Nordberg H.P."/>
            <person name="Cantor M.N."/>
            <person name="Hua S.X."/>
        </authorList>
    </citation>
    <scope>NUCLEOTIDE SEQUENCE [LARGE SCALE GENOMIC DNA]</scope>
    <source>
        <strain evidence="3 4">441</strain>
    </source>
</reference>
<dbReference type="HOGENOM" id="CLU_1938987_0_0_1"/>
<sequence length="130" mass="14207">MFSRTLLIACVIFFIKMQATLGAVVVRSELSSTTLSSTAPTTYHHGLMWKGYEHEVVGYGSSGVPQPTPTLNNAAESSVPCSGYCVSKRGKPEYSTETATRRDTNKGPRSPMPTSGRGYTWKGREHEEDT</sequence>
<gene>
    <name evidence="3" type="ORF">PISMIDRAFT_562369</name>
</gene>
<dbReference type="Proteomes" id="UP000054018">
    <property type="component" value="Unassembled WGS sequence"/>
</dbReference>
<feature type="region of interest" description="Disordered" evidence="1">
    <location>
        <begin position="85"/>
        <end position="130"/>
    </location>
</feature>
<dbReference type="AlphaFoldDB" id="A0A0D0A3S0"/>
<feature type="signal peptide" evidence="2">
    <location>
        <begin position="1"/>
        <end position="22"/>
    </location>
</feature>
<keyword evidence="4" id="KW-1185">Reference proteome</keyword>
<feature type="compositionally biased region" description="Basic and acidic residues" evidence="1">
    <location>
        <begin position="90"/>
        <end position="106"/>
    </location>
</feature>
<keyword evidence="2" id="KW-0732">Signal</keyword>
<evidence type="ECO:0000313" key="4">
    <source>
        <dbReference type="Proteomes" id="UP000054018"/>
    </source>
</evidence>